<feature type="region of interest" description="Disordered" evidence="1">
    <location>
        <begin position="1682"/>
        <end position="1708"/>
    </location>
</feature>
<sequence length="2502" mass="272322">MKVLGDKNRAKNVISDRGGSVTSKKHGKRPAPDPMSRNSNNSVLEEVDVDNLLGQRHQGSTFGAQDFAVDSNEDEMMIPDWDSCYTSDDDSPCIPSTLENVISDLGGGVTTKKPEERPTPDPMSRISNNSVLEEVDVDNLLGQRHQGSTFGAQDFAVNSNEDGKMIPGSDSIDTKNDDSPCIPSILEVVISDREGGVTTKKPGERPTPDPMSRNSNNGVLEEVDVDNLLGQRHQGSTFGAQDFAVNSNEDGKMIPGSDSSDSMDDDSLSIISILEVDISDREDDVTTKKPGERPTPDPMSRNSNNGVLEEVDVDNLLGQRHQGSTFGAQDFAVNSNEDGKMIPGSDNSDSMDDDSLSIISILEVDISDREDDVTTKKPAERPTPDPMSRISNNSVLEEVDVDNLLGQRHQGSTFGAQDFAVNSNEGGKMIPGSDSIDTKNDDSPCIPSILEVVISDREGGVTTKKPGERPTPDPMSRNSNNGVLEEVDVDNLLGQRHQGSTFGAQDFAVNSNEDGKMIPGSDSSDSMDDDSLSIISILEVDISDREDDVTTKKPGERPTPDPMSRNSNNSVLEEVDVDKLLGQRHQGSTFGAQDFAVDSNEDEMMIPDWDSCYTSDDDSPCIPSTLENVISDLGGGVTTKKPGERPTPDPMSRNSNNSVLEEVDVDKLLGQRHQGSTFGAQDFAVDSNEDEMMIPDWDSCYTSDDDSPCIPSTLENVISDLGGGVTTKKPGERPTPDPMSRNSNNSVLEEVDVDNLLGQRHQGSTFGAQDFAVNSNEDGKMIPGSDSIDTKNDDSPCIPSILEVVISDREGGVTTKKPGERPTPDPMSRNSNNGVLEEVDVDNLLGQRHQGSTFGAQDFAVDSNEDEMMIPDWDSCYTSDDDSPCIPSTLENVISDLGGGVTTKKPGERPTPDPMSRNSNNSVLEEVDVDNLIGQRHQGSTFGAQDFAVNSNEDGKMIPGKDISDTMVDDSLSIISILEVVISDREGDVTTKKPGERPTPDPMSRNFNNSVLEEVDVDNLLGQRHQGSTFGAQDFAVNSNEDGKMIPGSDSIDTKNDDSPCIPSILEVVISDREGGVTTKKPGERPTPDPMSRNSNNSVLEEVDVDNLLGQRHQGSTFGAQDFAVDSNEDEMMIPDWDSCYTSDDDSPCIPSTLENVISDLGGGVTTKKPGERPTPDPMSRNSNNSVLEEVDVDNLIGQRHQGSTFGAQDFAVNSNEDGKMIPGKDISDTMVDDSLSIISILEVVISDREGDVTTKKPGERPTPDPMSRNFNNSVLEEVDVDNLLGQRHQGSTFGAQDFAVNSNEDGKMIPGSDSIDTKNDDSPCIPSILEVVISDREGGVTTKKPGERPTPDPMSRNSNNSVLEEVDVDNLLGQRHQGSTFGAQDFAVDSNEDEMMIPDWDSCYTSDDDSPCIPSTLENVISDLGGGVTTKKAEERPTPDPMSRISNNSVLEEVDVDNLLGQRHQGSTFGAQDFAVNSNEDGKMIPGKDISDTSEDYISFEDEIMSPGSDSSDTSDDDSPCIPSTLENVISDREGGVTTKKPGERPTPDPMSRNSNNSVLEEVDVDNLLGQRHQGSTFGDQDFAVNSNEDGKMIPGKDISDTSEDYKSFEDEIMSPGSDSSDTSNDDSPCIPSTLENVISDREGGVTTKKPGERPTPDPMSRNSNNSVLEEVDVDNLLGQRHQGSTFGDQDFAVNSNEDGKMIPGKDISNTMVDDSLSIISILEVVISDREGDGTTKKPGERPTPDPMSRNFKNSVLEEVDVDNLLGQRHQGSTFGAQDFAVNSNEDGKMIPGSDSSDSMDDDSLSIISILEVDISDREGDLTTKKPGERPTPDPMSRNSNNSMLEEVDVDNLLGQRHQGSTFGDQDFAVNSNEDGKMIPGKDISNTMVDDSLSIISILEVDISDREDDVTTKKPGERPTPDPMSRNSNNGVLEEVDVDNLLGQRHQGSTFGAQDFAVNSNEDGKMIPGSDSSDSMDDDSLSIISILEVVISDREGDGTTKKPGERPTPDPMSRNSNNSVLEEVDVDNLIGQRHQGSTFGAQDFAVNSNEDGKMIPGKDISNTMVDDSLSIISILEVDISDRGGDGTTKKPGERPTPDPMSRNFNNSVLEEVDVDNLLGQRHQGSTFGAQDFAVDSNEDEMMIPDWDSCYTSDDDSPCIPSTLENVISDLGGGVTTKKPGERPTPDPMSRNSNNSVLEEVDVDKLLGQRHQGSTFGAQDFAVDSNEDEMMIPDWDSCYTSDDDSPCIPSTLENVISDLGGGVTTKKPGERPTPDPMSRNSNNSVLEEVDVDNLLGQRHQGSTFGAQDFAVNSNEDGLMILGFKSIDTSKKEIMIPRKISSLKRKHTEDVGPSERKVMKELDMVEEMERKKMEKNKENIEEWWKVSKKLPEKNKKDKIKQNLQNQKMATAKMQEKRPETELEKKIGKRLTIAKEKLKALKKAKEKMVKQALKKLKNIKLKLAHQMLELEKLEREKKFLSIKENMAMPNEKRRRSAPRRWGRK</sequence>
<feature type="compositionally biased region" description="Polar residues" evidence="1">
    <location>
        <begin position="151"/>
        <end position="160"/>
    </location>
</feature>
<feature type="compositionally biased region" description="Polar residues" evidence="1">
    <location>
        <begin position="321"/>
        <end position="336"/>
    </location>
</feature>
<feature type="region of interest" description="Disordered" evidence="1">
    <location>
        <begin position="631"/>
        <end position="660"/>
    </location>
</feature>
<feature type="region of interest" description="Disordered" evidence="1">
    <location>
        <begin position="1474"/>
        <end position="1493"/>
    </location>
</feature>
<feature type="region of interest" description="Disordered" evidence="1">
    <location>
        <begin position="508"/>
        <end position="571"/>
    </location>
</feature>
<evidence type="ECO:0000313" key="3">
    <source>
        <dbReference type="RefSeq" id="XP_033168828.1"/>
    </source>
</evidence>
<feature type="compositionally biased region" description="Basic and acidic residues" evidence="1">
    <location>
        <begin position="548"/>
        <end position="559"/>
    </location>
</feature>
<feature type="region of interest" description="Disordered" evidence="1">
    <location>
        <begin position="1252"/>
        <end position="1271"/>
    </location>
</feature>
<evidence type="ECO:0000256" key="1">
    <source>
        <dbReference type="SAM" id="MobiDB-lite"/>
    </source>
</evidence>
<organism evidence="2 3">
    <name type="scientific">Drosophila mauritiana</name>
    <name type="common">Fruit fly</name>
    <dbReference type="NCBI Taxonomy" id="7226"/>
    <lineage>
        <taxon>Eukaryota</taxon>
        <taxon>Metazoa</taxon>
        <taxon>Ecdysozoa</taxon>
        <taxon>Arthropoda</taxon>
        <taxon>Hexapoda</taxon>
        <taxon>Insecta</taxon>
        <taxon>Pterygota</taxon>
        <taxon>Neoptera</taxon>
        <taxon>Endopterygota</taxon>
        <taxon>Diptera</taxon>
        <taxon>Brachycera</taxon>
        <taxon>Muscomorpha</taxon>
        <taxon>Ephydroidea</taxon>
        <taxon>Drosophilidae</taxon>
        <taxon>Drosophila</taxon>
        <taxon>Sophophora</taxon>
    </lineage>
</organism>
<feature type="region of interest" description="Disordered" evidence="1">
    <location>
        <begin position="1074"/>
        <end position="1097"/>
    </location>
</feature>
<feature type="region of interest" description="Disordered" evidence="1">
    <location>
        <begin position="1504"/>
        <end position="1668"/>
    </location>
</feature>
<feature type="region of interest" description="Disordered" evidence="1">
    <location>
        <begin position="2081"/>
        <end position="2105"/>
    </location>
</feature>
<feature type="compositionally biased region" description="Basic and acidic residues" evidence="1">
    <location>
        <begin position="1599"/>
        <end position="1611"/>
    </location>
</feature>
<feature type="compositionally biased region" description="Polar residues" evidence="1">
    <location>
        <begin position="1683"/>
        <end position="1698"/>
    </location>
</feature>
<feature type="region of interest" description="Disordered" evidence="1">
    <location>
        <begin position="807"/>
        <end position="833"/>
    </location>
</feature>
<feature type="compositionally biased region" description="Polar residues" evidence="1">
    <location>
        <begin position="1574"/>
        <end position="1589"/>
    </location>
</feature>
<accession>A0A6P8KIJ8</accession>
<feature type="region of interest" description="Disordered" evidence="1">
    <location>
        <begin position="2393"/>
        <end position="2422"/>
    </location>
</feature>
<feature type="compositionally biased region" description="Basic and acidic residues" evidence="1">
    <location>
        <begin position="1252"/>
        <end position="1263"/>
    </location>
</feature>
<keyword evidence="2" id="KW-1185">Reference proteome</keyword>
<feature type="compositionally biased region" description="Basic and acidic residues" evidence="1">
    <location>
        <begin position="190"/>
        <end position="207"/>
    </location>
</feature>
<feature type="region of interest" description="Disordered" evidence="1">
    <location>
        <begin position="896"/>
        <end position="922"/>
    </location>
</feature>
<evidence type="ECO:0000313" key="2">
    <source>
        <dbReference type="Proteomes" id="UP000515162"/>
    </source>
</evidence>
<feature type="compositionally biased region" description="Basic and acidic residues" evidence="1">
    <location>
        <begin position="1074"/>
        <end position="1087"/>
    </location>
</feature>
<feature type="compositionally biased region" description="Basic and acidic residues" evidence="1">
    <location>
        <begin position="1993"/>
        <end position="2009"/>
    </location>
</feature>
<feature type="compositionally biased region" description="Basic and acidic residues" evidence="1">
    <location>
        <begin position="372"/>
        <end position="383"/>
    </location>
</feature>
<feature type="compositionally biased region" description="Basic and acidic residues" evidence="1">
    <location>
        <begin position="988"/>
        <end position="999"/>
    </location>
</feature>
<name>A0A6P8KIJ8_DROMA</name>
<feature type="region of interest" description="Disordered" evidence="1">
    <location>
        <begin position="369"/>
        <end position="395"/>
    </location>
</feature>
<feature type="compositionally biased region" description="Basic and acidic residues" evidence="1">
    <location>
        <begin position="2412"/>
        <end position="2422"/>
    </location>
</feature>
<feature type="compositionally biased region" description="Basic and acidic residues" evidence="1">
    <location>
        <begin position="807"/>
        <end position="823"/>
    </location>
</feature>
<feature type="region of interest" description="Disordered" evidence="1">
    <location>
        <begin position="104"/>
        <end position="130"/>
    </location>
</feature>
<feature type="region of interest" description="Disordered" evidence="1">
    <location>
        <begin position="1993"/>
        <end position="2021"/>
    </location>
</feature>
<feature type="compositionally biased region" description="Basic and acidic residues" evidence="1">
    <location>
        <begin position="1731"/>
        <end position="1745"/>
    </location>
</feature>
<dbReference type="GeneID" id="117146612"/>
<feature type="region of interest" description="Disordered" evidence="1">
    <location>
        <begin position="1160"/>
        <end position="1186"/>
    </location>
</feature>
<feature type="compositionally biased region" description="Basic and acidic residues" evidence="1">
    <location>
        <begin position="1338"/>
        <end position="1351"/>
    </location>
</feature>
<feature type="region of interest" description="Disordered" evidence="1">
    <location>
        <begin position="1958"/>
        <end position="1979"/>
    </location>
</feature>
<feature type="region of interest" description="Disordered" evidence="1">
    <location>
        <begin position="2482"/>
        <end position="2502"/>
    </location>
</feature>
<feature type="compositionally biased region" description="Basic and acidic residues" evidence="1">
    <location>
        <begin position="2081"/>
        <end position="2097"/>
    </location>
</feature>
<proteinExistence type="predicted"/>
<feature type="region of interest" description="Disordered" evidence="1">
    <location>
        <begin position="1731"/>
        <end position="1753"/>
    </location>
</feature>
<dbReference type="RefSeq" id="XP_033168828.1">
    <property type="nucleotide sequence ID" value="XM_033312937.1"/>
</dbReference>
<feature type="region of interest" description="Disordered" evidence="1">
    <location>
        <begin position="717"/>
        <end position="758"/>
    </location>
</feature>
<feature type="compositionally biased region" description="Basic residues" evidence="1">
    <location>
        <begin position="2490"/>
        <end position="2502"/>
    </location>
</feature>
<protein>
    <submittedName>
        <fullName evidence="3">Uncharacterized protein LOC117146612 isoform X1</fullName>
    </submittedName>
</protein>
<feature type="compositionally biased region" description="Polar residues" evidence="1">
    <location>
        <begin position="238"/>
        <end position="248"/>
    </location>
</feature>
<feature type="compositionally biased region" description="Basic and acidic residues" evidence="1">
    <location>
        <begin position="454"/>
        <end position="471"/>
    </location>
</feature>
<feature type="compositionally biased region" description="Basic and acidic residues" evidence="1">
    <location>
        <begin position="284"/>
        <end position="295"/>
    </location>
</feature>
<feature type="region of interest" description="Disordered" evidence="1">
    <location>
        <begin position="2258"/>
        <end position="2284"/>
    </location>
</feature>
<feature type="region of interest" description="Disordered" evidence="1">
    <location>
        <begin position="454"/>
        <end position="482"/>
    </location>
</feature>
<feature type="region of interest" description="Disordered" evidence="1">
    <location>
        <begin position="2170"/>
        <end position="2197"/>
    </location>
</feature>
<reference evidence="3" key="1">
    <citation type="submission" date="2025-08" db="UniProtKB">
        <authorList>
            <consortium name="RefSeq"/>
        </authorList>
    </citation>
    <scope>IDENTIFICATION</scope>
    <source>
        <strain evidence="3">Mau12</strain>
        <tissue evidence="3">Whole Body</tissue>
    </source>
</reference>
<feature type="compositionally biased region" description="Basic and acidic residues" evidence="1">
    <location>
        <begin position="1910"/>
        <end position="1921"/>
    </location>
</feature>
<feature type="region of interest" description="Disordered" evidence="1">
    <location>
        <begin position="151"/>
        <end position="218"/>
    </location>
</feature>
<feature type="region of interest" description="Disordered" evidence="1">
    <location>
        <begin position="238"/>
        <end position="353"/>
    </location>
</feature>
<feature type="region of interest" description="Disordered" evidence="1">
    <location>
        <begin position="1784"/>
        <end position="1803"/>
    </location>
</feature>
<dbReference type="Proteomes" id="UP000515162">
    <property type="component" value="Chromosome X"/>
</dbReference>
<feature type="region of interest" description="Disordered" evidence="1">
    <location>
        <begin position="1"/>
        <end position="44"/>
    </location>
</feature>
<feature type="compositionally biased region" description="Basic and acidic residues" evidence="1">
    <location>
        <begin position="1531"/>
        <end position="1548"/>
    </location>
</feature>
<feature type="compositionally biased region" description="Basic and acidic residues" evidence="1">
    <location>
        <begin position="1640"/>
        <end position="1657"/>
    </location>
</feature>
<feature type="region of interest" description="Disordered" evidence="1">
    <location>
        <begin position="1338"/>
        <end position="1361"/>
    </location>
</feature>
<feature type="region of interest" description="Disordered" evidence="1">
    <location>
        <begin position="988"/>
        <end position="1007"/>
    </location>
</feature>
<feature type="compositionally biased region" description="Low complexity" evidence="1">
    <location>
        <begin position="1616"/>
        <end position="1629"/>
    </location>
</feature>
<gene>
    <name evidence="3" type="primary">LOC117146612</name>
</gene>
<feature type="region of interest" description="Disordered" evidence="1">
    <location>
        <begin position="1907"/>
        <end position="1933"/>
    </location>
</feature>
<feature type="region of interest" description="Disordered" evidence="1">
    <location>
        <begin position="1819"/>
        <end position="1844"/>
    </location>
</feature>
<feature type="compositionally biased region" description="Basic and acidic residues" evidence="1">
    <location>
        <begin position="1819"/>
        <end position="1833"/>
    </location>
</feature>